<reference evidence="1" key="2">
    <citation type="journal article" date="2021" name="PeerJ">
        <title>Extensive microbial diversity within the chicken gut microbiome revealed by metagenomics and culture.</title>
        <authorList>
            <person name="Gilroy R."/>
            <person name="Ravi A."/>
            <person name="Getino M."/>
            <person name="Pursley I."/>
            <person name="Horton D.L."/>
            <person name="Alikhan N.F."/>
            <person name="Baker D."/>
            <person name="Gharbi K."/>
            <person name="Hall N."/>
            <person name="Watson M."/>
            <person name="Adriaenssens E.M."/>
            <person name="Foster-Nyarko E."/>
            <person name="Jarju S."/>
            <person name="Secka A."/>
            <person name="Antonio M."/>
            <person name="Oren A."/>
            <person name="Chaudhuri R.R."/>
            <person name="La Ragione R."/>
            <person name="Hildebrand F."/>
            <person name="Pallen M.J."/>
        </authorList>
    </citation>
    <scope>NUCLEOTIDE SEQUENCE</scope>
    <source>
        <strain evidence="1">ChiW16-3235</strain>
    </source>
</reference>
<dbReference type="AlphaFoldDB" id="A0A9D1E6A5"/>
<evidence type="ECO:0000313" key="1">
    <source>
        <dbReference type="EMBL" id="HIR66869.1"/>
    </source>
</evidence>
<evidence type="ECO:0000313" key="2">
    <source>
        <dbReference type="Proteomes" id="UP000823913"/>
    </source>
</evidence>
<dbReference type="EMBL" id="DVHK01000057">
    <property type="protein sequence ID" value="HIR66869.1"/>
    <property type="molecule type" value="Genomic_DNA"/>
</dbReference>
<comment type="caution">
    <text evidence="1">The sequence shown here is derived from an EMBL/GenBank/DDBJ whole genome shotgun (WGS) entry which is preliminary data.</text>
</comment>
<sequence>MNEFYCDCKAVGLDCFDIKDIRRHATVFNNFNDISSRLGQLKIAFENISRERADIAVYAYPAISGVACISAFNDLRFHLFSKKVKRHCISLCVTKSEDDGSLSVCFYSTDDYEYVRGIFCDFVTRHKIPDLSGWEVSNFQ</sequence>
<gene>
    <name evidence="1" type="ORF">IAB94_02330</name>
</gene>
<reference evidence="1" key="1">
    <citation type="submission" date="2020-10" db="EMBL/GenBank/DDBJ databases">
        <authorList>
            <person name="Gilroy R."/>
        </authorList>
    </citation>
    <scope>NUCLEOTIDE SEQUENCE</scope>
    <source>
        <strain evidence="1">ChiW16-3235</strain>
    </source>
</reference>
<dbReference type="Proteomes" id="UP000823913">
    <property type="component" value="Unassembled WGS sequence"/>
</dbReference>
<proteinExistence type="predicted"/>
<accession>A0A9D1E6A5</accession>
<organism evidence="1 2">
    <name type="scientific">Candidatus Coproplasma avicola</name>
    <dbReference type="NCBI Taxonomy" id="2840744"/>
    <lineage>
        <taxon>Bacteria</taxon>
        <taxon>Bacillati</taxon>
        <taxon>Bacillota</taxon>
        <taxon>Clostridia</taxon>
        <taxon>Eubacteriales</taxon>
        <taxon>Candidatus Coproplasma</taxon>
    </lineage>
</organism>
<protein>
    <submittedName>
        <fullName evidence="1">Uncharacterized protein</fullName>
    </submittedName>
</protein>
<name>A0A9D1E6A5_9FIRM</name>